<accession>A0A8H4R602</accession>
<name>A0A8H4R602_9HELO</name>
<sequence length="66" mass="6916">MMIVSDIVTLQERGKNEDERGVTNEAGKSAAGPNEGGETDISLVVEATSEDEEKVLPLSTTKPAVA</sequence>
<keyword evidence="3" id="KW-1185">Reference proteome</keyword>
<comment type="caution">
    <text evidence="2">The sequence shown here is derived from an EMBL/GenBank/DDBJ whole genome shotgun (WGS) entry which is preliminary data.</text>
</comment>
<evidence type="ECO:0000313" key="2">
    <source>
        <dbReference type="EMBL" id="KAF4624080.1"/>
    </source>
</evidence>
<dbReference type="EMBL" id="JAAMPI010001777">
    <property type="protein sequence ID" value="KAF4624080.1"/>
    <property type="molecule type" value="Genomic_DNA"/>
</dbReference>
<feature type="compositionally biased region" description="Basic and acidic residues" evidence="1">
    <location>
        <begin position="12"/>
        <end position="22"/>
    </location>
</feature>
<evidence type="ECO:0000313" key="3">
    <source>
        <dbReference type="Proteomes" id="UP000566819"/>
    </source>
</evidence>
<proteinExistence type="predicted"/>
<evidence type="ECO:0000256" key="1">
    <source>
        <dbReference type="SAM" id="MobiDB-lite"/>
    </source>
</evidence>
<reference evidence="2 3" key="1">
    <citation type="submission" date="2020-03" db="EMBL/GenBank/DDBJ databases">
        <title>Draft Genome Sequence of Cudoniella acicularis.</title>
        <authorList>
            <person name="Buettner E."/>
            <person name="Kellner H."/>
        </authorList>
    </citation>
    <scope>NUCLEOTIDE SEQUENCE [LARGE SCALE GENOMIC DNA]</scope>
    <source>
        <strain evidence="2 3">DSM 108380</strain>
    </source>
</reference>
<protein>
    <submittedName>
        <fullName evidence="2">Uncharacterized protein</fullName>
    </submittedName>
</protein>
<dbReference type="Proteomes" id="UP000566819">
    <property type="component" value="Unassembled WGS sequence"/>
</dbReference>
<organism evidence="2 3">
    <name type="scientific">Cudoniella acicularis</name>
    <dbReference type="NCBI Taxonomy" id="354080"/>
    <lineage>
        <taxon>Eukaryota</taxon>
        <taxon>Fungi</taxon>
        <taxon>Dikarya</taxon>
        <taxon>Ascomycota</taxon>
        <taxon>Pezizomycotina</taxon>
        <taxon>Leotiomycetes</taxon>
        <taxon>Helotiales</taxon>
        <taxon>Tricladiaceae</taxon>
        <taxon>Cudoniella</taxon>
    </lineage>
</organism>
<feature type="region of interest" description="Disordered" evidence="1">
    <location>
        <begin position="1"/>
        <end position="39"/>
    </location>
</feature>
<dbReference type="AlphaFoldDB" id="A0A8H4R602"/>
<gene>
    <name evidence="2" type="ORF">G7Y89_g14093</name>
</gene>
<feature type="region of interest" description="Disordered" evidence="1">
    <location>
        <begin position="47"/>
        <end position="66"/>
    </location>
</feature>